<gene>
    <name evidence="1" type="ORF">Cabys_51</name>
</gene>
<dbReference type="AlphaFoldDB" id="A0A1J1C452"/>
<name>A0A1J1C452_CALAY</name>
<dbReference type="Proteomes" id="UP000183868">
    <property type="component" value="Chromosome"/>
</dbReference>
<accession>A0A1J1C452</accession>
<organism evidence="1 2">
    <name type="scientific">Caldithrix abyssi DSM 13497</name>
    <dbReference type="NCBI Taxonomy" id="880073"/>
    <lineage>
        <taxon>Bacteria</taxon>
        <taxon>Pseudomonadati</taxon>
        <taxon>Calditrichota</taxon>
        <taxon>Calditrichia</taxon>
        <taxon>Calditrichales</taxon>
        <taxon>Calditrichaceae</taxon>
        <taxon>Caldithrix</taxon>
    </lineage>
</organism>
<evidence type="ECO:0000313" key="2">
    <source>
        <dbReference type="Proteomes" id="UP000183868"/>
    </source>
</evidence>
<proteinExistence type="predicted"/>
<dbReference type="EMBL" id="CP018099">
    <property type="protein sequence ID" value="APF16802.1"/>
    <property type="molecule type" value="Genomic_DNA"/>
</dbReference>
<sequence length="39" mass="4644">MRTLLLLRVLYGFLPFYFLGLQSSPEKKENVPFYFKCPS</sequence>
<evidence type="ECO:0000313" key="1">
    <source>
        <dbReference type="EMBL" id="APF16802.1"/>
    </source>
</evidence>
<protein>
    <submittedName>
        <fullName evidence="1">Uncharacterized protein</fullName>
    </submittedName>
</protein>
<dbReference type="KEGG" id="caby:Cabys_51"/>
<reference evidence="1 2" key="1">
    <citation type="submission" date="2016-11" db="EMBL/GenBank/DDBJ databases">
        <title>Genomic analysis of Caldithrix abyssi and proposal of a novel bacterial phylum Caldithrichaeota.</title>
        <authorList>
            <person name="Kublanov I."/>
            <person name="Sigalova O."/>
            <person name="Gavrilov S."/>
            <person name="Lebedinsky A."/>
            <person name="Ivanova N."/>
            <person name="Daum C."/>
            <person name="Reddy T."/>
            <person name="Klenk H.P."/>
            <person name="Goker M."/>
            <person name="Reva O."/>
            <person name="Miroshnichenko M."/>
            <person name="Kyprides N."/>
            <person name="Woyke T."/>
            <person name="Gelfand M."/>
        </authorList>
    </citation>
    <scope>NUCLEOTIDE SEQUENCE [LARGE SCALE GENOMIC DNA]</scope>
    <source>
        <strain evidence="1 2">LF13</strain>
    </source>
</reference>